<name>D5ZSS1_STRV1</name>
<gene>
    <name evidence="1" type="ORF">SSFG_00049</name>
</gene>
<organism evidence="1 2">
    <name type="scientific">Streptomyces viridosporus (strain ATCC 14672 / DSM 40746 / JCM 4963 / KCTC 9882 / NRRL B-12104 / FH 1290)</name>
    <name type="common">Streptomyces ghanaensis</name>
    <dbReference type="NCBI Taxonomy" id="566461"/>
    <lineage>
        <taxon>Bacteria</taxon>
        <taxon>Bacillati</taxon>
        <taxon>Actinomycetota</taxon>
        <taxon>Actinomycetes</taxon>
        <taxon>Kitasatosporales</taxon>
        <taxon>Streptomycetaceae</taxon>
        <taxon>Streptomyces</taxon>
    </lineage>
</organism>
<reference evidence="2" key="1">
    <citation type="submission" date="2008-12" db="EMBL/GenBank/DDBJ databases">
        <title>Annotation of Streptomyces ghanaensis ATCC 14672.</title>
        <authorList>
            <consortium name="The Broad Institute Genome Sequencing Platform"/>
            <consortium name="Broad Institute Microbial Sequencing Center"/>
            <person name="Fischbach M."/>
            <person name="Ward D."/>
            <person name="Young S."/>
            <person name="Kodira C.D."/>
            <person name="Zeng Q."/>
            <person name="Koehrsen M."/>
            <person name="Godfrey P."/>
            <person name="Alvarado L."/>
            <person name="Berlin A.M."/>
            <person name="Borenstein D."/>
            <person name="Chen Z."/>
            <person name="Engels R."/>
            <person name="Freedman E."/>
            <person name="Gellesch M."/>
            <person name="Goldberg J."/>
            <person name="Griggs A."/>
            <person name="Gujja S."/>
            <person name="Heiman D.I."/>
            <person name="Hepburn T.A."/>
            <person name="Howarth C."/>
            <person name="Jen D."/>
            <person name="Larson L."/>
            <person name="Lewis B."/>
            <person name="Mehta T."/>
            <person name="Park D."/>
            <person name="Pearson M."/>
            <person name="Roberts A."/>
            <person name="Saif S."/>
            <person name="Shea T.D."/>
            <person name="Shenoy N."/>
            <person name="Sisk P."/>
            <person name="Stolte C."/>
            <person name="Sykes S.N."/>
            <person name="Walk T."/>
            <person name="White J."/>
            <person name="Yandava C."/>
            <person name="Straight P."/>
            <person name="Clardy J."/>
            <person name="Hung D."/>
            <person name="Kolter R."/>
            <person name="Mekalanos J."/>
            <person name="Walker S."/>
            <person name="Walsh C.T."/>
            <person name="Wieland B.L.C."/>
            <person name="Ilzarbe M."/>
            <person name="Galagan J."/>
            <person name="Nusbaum C."/>
            <person name="Birren B."/>
        </authorList>
    </citation>
    <scope>NUCLEOTIDE SEQUENCE [LARGE SCALE GENOMIC DNA]</scope>
    <source>
        <strain evidence="2">ATCC 14672 / DSM 40746 / JCM 4963 / KCTC 9882 / NRRL B-12104 / FH 1290</strain>
    </source>
</reference>
<dbReference type="Proteomes" id="UP000003824">
    <property type="component" value="Unassembled WGS sequence"/>
</dbReference>
<dbReference type="AlphaFoldDB" id="D5ZSS1"/>
<protein>
    <submittedName>
        <fullName evidence="1">Predicted protein</fullName>
    </submittedName>
</protein>
<sequence>MAEVAGVAGGNQRTGIRLTGRGAVEKQLLGFGHGFIGSARGRRWRRVGRPWSR</sequence>
<dbReference type="EMBL" id="DS999641">
    <property type="protein sequence ID" value="EFE64792.2"/>
    <property type="molecule type" value="Genomic_DNA"/>
</dbReference>
<accession>D5ZSS1</accession>
<evidence type="ECO:0000313" key="1">
    <source>
        <dbReference type="EMBL" id="EFE64792.2"/>
    </source>
</evidence>
<proteinExistence type="predicted"/>
<evidence type="ECO:0000313" key="2">
    <source>
        <dbReference type="Proteomes" id="UP000003824"/>
    </source>
</evidence>